<gene>
    <name evidence="1" type="ORF">RHMOL_Rhmol01G0035800</name>
</gene>
<sequence>MLSPNGSEHVLSSCGEENGAKEHLELGHCIDEANMHDDNSLDRRNGRMRFSDFHRFLWLLPSAVFSLPQGCNQRSRFGKTEEGYYVKRKRNHVLLSFAGFFHGVLSIFFLKFGYSFRENIPIKEVFKQLKCTREGLSTEKGEKRLQIFGFNKLDEKKAQLFNSFVS</sequence>
<name>A0ACC0PY07_RHOML</name>
<evidence type="ECO:0000313" key="1">
    <source>
        <dbReference type="EMBL" id="KAI8570461.1"/>
    </source>
</evidence>
<dbReference type="EMBL" id="CM046388">
    <property type="protein sequence ID" value="KAI8570461.1"/>
    <property type="molecule type" value="Genomic_DNA"/>
</dbReference>
<organism evidence="1 2">
    <name type="scientific">Rhododendron molle</name>
    <name type="common">Chinese azalea</name>
    <name type="synonym">Azalea mollis</name>
    <dbReference type="NCBI Taxonomy" id="49168"/>
    <lineage>
        <taxon>Eukaryota</taxon>
        <taxon>Viridiplantae</taxon>
        <taxon>Streptophyta</taxon>
        <taxon>Embryophyta</taxon>
        <taxon>Tracheophyta</taxon>
        <taxon>Spermatophyta</taxon>
        <taxon>Magnoliopsida</taxon>
        <taxon>eudicotyledons</taxon>
        <taxon>Gunneridae</taxon>
        <taxon>Pentapetalae</taxon>
        <taxon>asterids</taxon>
        <taxon>Ericales</taxon>
        <taxon>Ericaceae</taxon>
        <taxon>Ericoideae</taxon>
        <taxon>Rhodoreae</taxon>
        <taxon>Rhododendron</taxon>
    </lineage>
</organism>
<dbReference type="Proteomes" id="UP001062846">
    <property type="component" value="Chromosome 1"/>
</dbReference>
<keyword evidence="2" id="KW-1185">Reference proteome</keyword>
<comment type="caution">
    <text evidence="1">The sequence shown here is derived from an EMBL/GenBank/DDBJ whole genome shotgun (WGS) entry which is preliminary data.</text>
</comment>
<proteinExistence type="predicted"/>
<evidence type="ECO:0000313" key="2">
    <source>
        <dbReference type="Proteomes" id="UP001062846"/>
    </source>
</evidence>
<reference evidence="1" key="1">
    <citation type="submission" date="2022-02" db="EMBL/GenBank/DDBJ databases">
        <title>Plant Genome Project.</title>
        <authorList>
            <person name="Zhang R.-G."/>
        </authorList>
    </citation>
    <scope>NUCLEOTIDE SEQUENCE</scope>
    <source>
        <strain evidence="1">AT1</strain>
    </source>
</reference>
<protein>
    <submittedName>
        <fullName evidence="1">Uncharacterized protein</fullName>
    </submittedName>
</protein>
<accession>A0ACC0PY07</accession>